<dbReference type="FunFam" id="3.30.70.330:FF:000376">
    <property type="entry name" value="Putative RNA binding protein"/>
    <property type="match status" value="1"/>
</dbReference>
<dbReference type="GO" id="GO:0042274">
    <property type="term" value="P:ribosomal small subunit biogenesis"/>
    <property type="evidence" value="ECO:0007669"/>
    <property type="project" value="TreeGrafter"/>
</dbReference>
<dbReference type="PANTHER" id="PTHR23236:SF51">
    <property type="entry name" value="NUCLEOLAR PROTEIN 6"/>
    <property type="match status" value="1"/>
</dbReference>
<evidence type="ECO:0000259" key="4">
    <source>
        <dbReference type="PROSITE" id="PS50102"/>
    </source>
</evidence>
<dbReference type="Pfam" id="PF00076">
    <property type="entry name" value="RRM_1"/>
    <property type="match status" value="1"/>
</dbReference>
<dbReference type="Gene3D" id="3.30.70.330">
    <property type="match status" value="1"/>
</dbReference>
<dbReference type="InterPro" id="IPR012677">
    <property type="entry name" value="Nucleotide-bd_a/b_plait_sf"/>
</dbReference>
<dbReference type="InterPro" id="IPR034228">
    <property type="entry name" value="Nop6_RRM"/>
</dbReference>
<dbReference type="SUPFAM" id="SSF54928">
    <property type="entry name" value="RNA-binding domain, RBD"/>
    <property type="match status" value="1"/>
</dbReference>
<keyword evidence="6" id="KW-1185">Reference proteome</keyword>
<proteinExistence type="predicted"/>
<feature type="non-terminal residue" evidence="5">
    <location>
        <position position="124"/>
    </location>
</feature>
<accession>A0AA39YPT3</accession>
<dbReference type="SMART" id="SM00360">
    <property type="entry name" value="RRM"/>
    <property type="match status" value="1"/>
</dbReference>
<feature type="region of interest" description="Disordered" evidence="3">
    <location>
        <begin position="84"/>
        <end position="124"/>
    </location>
</feature>
<dbReference type="InterPro" id="IPR000504">
    <property type="entry name" value="RRM_dom"/>
</dbReference>
<dbReference type="PANTHER" id="PTHR23236">
    <property type="entry name" value="EUKARYOTIC TRANSLATION INITIATION FACTOR 4B/4H"/>
    <property type="match status" value="1"/>
</dbReference>
<dbReference type="GO" id="GO:0005730">
    <property type="term" value="C:nucleolus"/>
    <property type="evidence" value="ECO:0007669"/>
    <property type="project" value="TreeGrafter"/>
</dbReference>
<protein>
    <recommendedName>
        <fullName evidence="4">RRM domain-containing protein</fullName>
    </recommendedName>
</protein>
<organism evidence="5 6">
    <name type="scientific">Cercophora newfieldiana</name>
    <dbReference type="NCBI Taxonomy" id="92897"/>
    <lineage>
        <taxon>Eukaryota</taxon>
        <taxon>Fungi</taxon>
        <taxon>Dikarya</taxon>
        <taxon>Ascomycota</taxon>
        <taxon>Pezizomycotina</taxon>
        <taxon>Sordariomycetes</taxon>
        <taxon>Sordariomycetidae</taxon>
        <taxon>Sordariales</taxon>
        <taxon>Lasiosphaeriaceae</taxon>
        <taxon>Cercophora</taxon>
    </lineage>
</organism>
<dbReference type="AlphaFoldDB" id="A0AA39YPT3"/>
<feature type="non-terminal residue" evidence="5">
    <location>
        <position position="1"/>
    </location>
</feature>
<evidence type="ECO:0000313" key="6">
    <source>
        <dbReference type="Proteomes" id="UP001174936"/>
    </source>
</evidence>
<reference evidence="5" key="1">
    <citation type="submission" date="2023-06" db="EMBL/GenBank/DDBJ databases">
        <title>Genome-scale phylogeny and comparative genomics of the fungal order Sordariales.</title>
        <authorList>
            <consortium name="Lawrence Berkeley National Laboratory"/>
            <person name="Hensen N."/>
            <person name="Bonometti L."/>
            <person name="Westerberg I."/>
            <person name="Brannstrom I.O."/>
            <person name="Guillou S."/>
            <person name="Cros-Aarteil S."/>
            <person name="Calhoun S."/>
            <person name="Haridas S."/>
            <person name="Kuo A."/>
            <person name="Mondo S."/>
            <person name="Pangilinan J."/>
            <person name="Riley R."/>
            <person name="Labutti K."/>
            <person name="Andreopoulos B."/>
            <person name="Lipzen A."/>
            <person name="Chen C."/>
            <person name="Yanf M."/>
            <person name="Daum C."/>
            <person name="Ng V."/>
            <person name="Clum A."/>
            <person name="Steindorff A."/>
            <person name="Ohm R."/>
            <person name="Martin F."/>
            <person name="Silar P."/>
            <person name="Natvig D."/>
            <person name="Lalanne C."/>
            <person name="Gautier V."/>
            <person name="Ament-Velasquez S.L."/>
            <person name="Kruys A."/>
            <person name="Hutchinson M.I."/>
            <person name="Powell A.J."/>
            <person name="Barry K."/>
            <person name="Miller A.N."/>
            <person name="Grigoriev I.V."/>
            <person name="Debuchy R."/>
            <person name="Gladieux P."/>
            <person name="Thoren M.H."/>
            <person name="Johannesson H."/>
        </authorList>
    </citation>
    <scope>NUCLEOTIDE SEQUENCE</scope>
    <source>
        <strain evidence="5">SMH2532-1</strain>
    </source>
</reference>
<dbReference type="EMBL" id="JAULSV010000001">
    <property type="protein sequence ID" value="KAK0656463.1"/>
    <property type="molecule type" value="Genomic_DNA"/>
</dbReference>
<evidence type="ECO:0000256" key="2">
    <source>
        <dbReference type="PROSITE-ProRule" id="PRU00176"/>
    </source>
</evidence>
<feature type="domain" description="RRM" evidence="4">
    <location>
        <begin position="5"/>
        <end position="88"/>
    </location>
</feature>
<evidence type="ECO:0000256" key="1">
    <source>
        <dbReference type="ARBA" id="ARBA00022884"/>
    </source>
</evidence>
<dbReference type="InterPro" id="IPR035979">
    <property type="entry name" value="RBD_domain_sf"/>
</dbReference>
<comment type="caution">
    <text evidence="5">The sequence shown here is derived from an EMBL/GenBank/DDBJ whole genome shotgun (WGS) entry which is preliminary data.</text>
</comment>
<dbReference type="Proteomes" id="UP001174936">
    <property type="component" value="Unassembled WGS sequence"/>
</dbReference>
<evidence type="ECO:0000256" key="3">
    <source>
        <dbReference type="SAM" id="MobiDB-lite"/>
    </source>
</evidence>
<dbReference type="PROSITE" id="PS50102">
    <property type="entry name" value="RRM"/>
    <property type="match status" value="1"/>
</dbReference>
<feature type="compositionally biased region" description="Basic and acidic residues" evidence="3">
    <location>
        <begin position="115"/>
        <end position="124"/>
    </location>
</feature>
<dbReference type="GO" id="GO:0019843">
    <property type="term" value="F:rRNA binding"/>
    <property type="evidence" value="ECO:0007669"/>
    <property type="project" value="TreeGrafter"/>
</dbReference>
<feature type="compositionally biased region" description="Basic residues" evidence="3">
    <location>
        <begin position="102"/>
        <end position="114"/>
    </location>
</feature>
<evidence type="ECO:0000313" key="5">
    <source>
        <dbReference type="EMBL" id="KAK0656463.1"/>
    </source>
</evidence>
<dbReference type="CDD" id="cd12400">
    <property type="entry name" value="RRM_Nop6"/>
    <property type="match status" value="1"/>
</dbReference>
<gene>
    <name evidence="5" type="ORF">B0T16DRAFT_310868</name>
</gene>
<keyword evidence="1 2" id="KW-0694">RNA-binding</keyword>
<name>A0AA39YPT3_9PEZI</name>
<sequence>KAHRFICFVGNLPFTATAESVKEHFASVQPISVRLLTERDNLSKSRGIAFVEFAGYDTMKTCLEKFHHTEFNDGKSAPRKINVELTAGGGGKTPARQEKIATKNKKLNERRHNRIAKEEEAKLE</sequence>